<dbReference type="AlphaFoldDB" id="A0A2P2PCI0"/>
<organism evidence="1">
    <name type="scientific">Rhizophora mucronata</name>
    <name type="common">Asiatic mangrove</name>
    <dbReference type="NCBI Taxonomy" id="61149"/>
    <lineage>
        <taxon>Eukaryota</taxon>
        <taxon>Viridiplantae</taxon>
        <taxon>Streptophyta</taxon>
        <taxon>Embryophyta</taxon>
        <taxon>Tracheophyta</taxon>
        <taxon>Spermatophyta</taxon>
        <taxon>Magnoliopsida</taxon>
        <taxon>eudicotyledons</taxon>
        <taxon>Gunneridae</taxon>
        <taxon>Pentapetalae</taxon>
        <taxon>rosids</taxon>
        <taxon>fabids</taxon>
        <taxon>Malpighiales</taxon>
        <taxon>Rhizophoraceae</taxon>
        <taxon>Rhizophora</taxon>
    </lineage>
</organism>
<protein>
    <submittedName>
        <fullName evidence="1">Uncharacterized protein</fullName>
    </submittedName>
</protein>
<proteinExistence type="predicted"/>
<dbReference type="EMBL" id="GGEC01071847">
    <property type="protein sequence ID" value="MBX52331.1"/>
    <property type="molecule type" value="Transcribed_RNA"/>
</dbReference>
<sequence>MKVLVSWTDCAKGGDSISLTV</sequence>
<reference evidence="1" key="1">
    <citation type="submission" date="2018-02" db="EMBL/GenBank/DDBJ databases">
        <title>Rhizophora mucronata_Transcriptome.</title>
        <authorList>
            <person name="Meera S.P."/>
            <person name="Sreeshan A."/>
            <person name="Augustine A."/>
        </authorList>
    </citation>
    <scope>NUCLEOTIDE SEQUENCE</scope>
    <source>
        <tissue evidence="1">Leaf</tissue>
    </source>
</reference>
<evidence type="ECO:0000313" key="1">
    <source>
        <dbReference type="EMBL" id="MBX52331.1"/>
    </source>
</evidence>
<accession>A0A2P2PCI0</accession>
<name>A0A2P2PCI0_RHIMU</name>